<dbReference type="Proteomes" id="UP000324222">
    <property type="component" value="Unassembled WGS sequence"/>
</dbReference>
<evidence type="ECO:0000313" key="1">
    <source>
        <dbReference type="EMBL" id="MPC41170.1"/>
    </source>
</evidence>
<comment type="caution">
    <text evidence="1">The sequence shown here is derived from an EMBL/GenBank/DDBJ whole genome shotgun (WGS) entry which is preliminary data.</text>
</comment>
<sequence>MGGGEVDKERCKKREMEREEPMCHLDICACRFPNAPQASPKRRTEHSRIRLSDVSGGAFRSDRPAPLTASTAIRRVLSWKANSVSFWAN</sequence>
<name>A0A5B7F1E0_PORTR</name>
<organism evidence="1 2">
    <name type="scientific">Portunus trituberculatus</name>
    <name type="common">Swimming crab</name>
    <name type="synonym">Neptunus trituberculatus</name>
    <dbReference type="NCBI Taxonomy" id="210409"/>
    <lineage>
        <taxon>Eukaryota</taxon>
        <taxon>Metazoa</taxon>
        <taxon>Ecdysozoa</taxon>
        <taxon>Arthropoda</taxon>
        <taxon>Crustacea</taxon>
        <taxon>Multicrustacea</taxon>
        <taxon>Malacostraca</taxon>
        <taxon>Eumalacostraca</taxon>
        <taxon>Eucarida</taxon>
        <taxon>Decapoda</taxon>
        <taxon>Pleocyemata</taxon>
        <taxon>Brachyura</taxon>
        <taxon>Eubrachyura</taxon>
        <taxon>Portunoidea</taxon>
        <taxon>Portunidae</taxon>
        <taxon>Portuninae</taxon>
        <taxon>Portunus</taxon>
    </lineage>
</organism>
<proteinExistence type="predicted"/>
<dbReference type="AlphaFoldDB" id="A0A5B7F1E0"/>
<keyword evidence="2" id="KW-1185">Reference proteome</keyword>
<evidence type="ECO:0000313" key="2">
    <source>
        <dbReference type="Proteomes" id="UP000324222"/>
    </source>
</evidence>
<dbReference type="EMBL" id="VSRR010004954">
    <property type="protein sequence ID" value="MPC41170.1"/>
    <property type="molecule type" value="Genomic_DNA"/>
</dbReference>
<accession>A0A5B7F1E0</accession>
<reference evidence="1 2" key="1">
    <citation type="submission" date="2019-05" db="EMBL/GenBank/DDBJ databases">
        <title>Another draft genome of Portunus trituberculatus and its Hox gene families provides insights of decapod evolution.</title>
        <authorList>
            <person name="Jeong J.-H."/>
            <person name="Song I."/>
            <person name="Kim S."/>
            <person name="Choi T."/>
            <person name="Kim D."/>
            <person name="Ryu S."/>
            <person name="Kim W."/>
        </authorList>
    </citation>
    <scope>NUCLEOTIDE SEQUENCE [LARGE SCALE GENOMIC DNA]</scope>
    <source>
        <tissue evidence="1">Muscle</tissue>
    </source>
</reference>
<gene>
    <name evidence="1" type="ORF">E2C01_034754</name>
</gene>
<protein>
    <submittedName>
        <fullName evidence="1">Uncharacterized protein</fullName>
    </submittedName>
</protein>